<dbReference type="RefSeq" id="WP_046765703.1">
    <property type="nucleotide sequence ID" value="NZ_LBIC01000012.1"/>
</dbReference>
<reference evidence="3 4" key="1">
    <citation type="submission" date="2015-04" db="EMBL/GenBank/DDBJ databases">
        <title>Genome sequence of aromatic hydrocarbons-degrading Sphingobium chungbukense DJ77.</title>
        <authorList>
            <person name="Kim Y.-C."/>
            <person name="Chae J.-C."/>
        </authorList>
    </citation>
    <scope>NUCLEOTIDE SEQUENCE [LARGE SCALE GENOMIC DNA]</scope>
    <source>
        <strain evidence="3 4">DJ77</strain>
    </source>
</reference>
<proteinExistence type="predicted"/>
<name>A0A0M3AJ14_9SPHN</name>
<accession>A0A0M3AJ14</accession>
<keyword evidence="1" id="KW-0472">Membrane</keyword>
<evidence type="ECO:0000259" key="2">
    <source>
        <dbReference type="Pfam" id="PF13400"/>
    </source>
</evidence>
<dbReference type="Proteomes" id="UP000033874">
    <property type="component" value="Unassembled WGS sequence"/>
</dbReference>
<feature type="domain" description="Putative Flp pilus-assembly TadG-like N-terminal" evidence="2">
    <location>
        <begin position="21"/>
        <end position="65"/>
    </location>
</feature>
<evidence type="ECO:0000313" key="4">
    <source>
        <dbReference type="Proteomes" id="UP000033874"/>
    </source>
</evidence>
<dbReference type="AlphaFoldDB" id="A0A0M3AJ14"/>
<dbReference type="SUPFAM" id="SSF53300">
    <property type="entry name" value="vWA-like"/>
    <property type="match status" value="1"/>
</dbReference>
<organism evidence="3 4">
    <name type="scientific">Sphingobium chungbukense</name>
    <dbReference type="NCBI Taxonomy" id="56193"/>
    <lineage>
        <taxon>Bacteria</taxon>
        <taxon>Pseudomonadati</taxon>
        <taxon>Pseudomonadota</taxon>
        <taxon>Alphaproteobacteria</taxon>
        <taxon>Sphingomonadales</taxon>
        <taxon>Sphingomonadaceae</taxon>
        <taxon>Sphingobium</taxon>
    </lineage>
</organism>
<keyword evidence="4" id="KW-1185">Reference proteome</keyword>
<dbReference type="STRING" id="56193.YP76_21795"/>
<evidence type="ECO:0000313" key="3">
    <source>
        <dbReference type="EMBL" id="KKW90082.1"/>
    </source>
</evidence>
<gene>
    <name evidence="3" type="ORF">YP76_21795</name>
</gene>
<keyword evidence="1" id="KW-0812">Transmembrane</keyword>
<dbReference type="Pfam" id="PF13400">
    <property type="entry name" value="Tad"/>
    <property type="match status" value="1"/>
</dbReference>
<protein>
    <submittedName>
        <fullName evidence="3">Pilus assembly protein TadG</fullName>
    </submittedName>
</protein>
<feature type="transmembrane region" description="Helical" evidence="1">
    <location>
        <begin position="21"/>
        <end position="42"/>
    </location>
</feature>
<evidence type="ECO:0000256" key="1">
    <source>
        <dbReference type="SAM" id="Phobius"/>
    </source>
</evidence>
<dbReference type="InterPro" id="IPR028087">
    <property type="entry name" value="Tad_N"/>
</dbReference>
<dbReference type="PATRIC" id="fig|56193.3.peg.4583"/>
<comment type="caution">
    <text evidence="3">The sequence shown here is derived from an EMBL/GenBank/DDBJ whole genome shotgun (WGS) entry which is preliminary data.</text>
</comment>
<dbReference type="Gene3D" id="3.40.50.410">
    <property type="entry name" value="von Willebrand factor, type A domain"/>
    <property type="match status" value="1"/>
</dbReference>
<sequence length="672" mass="73308">MGDRIKRTLFTLTRLYHNQAGNTLAMVAAAVLPLMGLIGGGVDMSRIYLTKARLQQACDAGALAGRKTMGGGAWAANNNQALNAATGMFDANFRPGSYGSGTVMRSFNESAGKVTGTASVPLPMAIMRIFGIASKTIEVACDAEMRLPNTDVMFVLDVTGSMGSPIPGDTEDKIVGLQRAVRCFYEIVARLDTIATCDGGAPSGGTSTETQIRFGFVPYDTNVNVGKLLPSNWFVDNATYQSREIVAVYGRPVSFVDGSKKDWPDINWSNKSATTASEAECQNSYTIPAEITQVKSGAAMSLGKNESNGGIQGHGNWEATQTWQDVQREFVSWKSGNNNCKYRTKSRDFTRTYTFQWVNYTDGDAQMFRAWYYHPVTFDIRALKNGDGWAEPASLTTATGNSFVNKTFTWDGCIEERQTVRASSYMPIPYGALDLDVNTPPGFSDSSRWAPALGQLIYQRKADYNNNSVRSTNEITTFTNFSTGSYACTTPASRLKSWPDASAFDSYVDSLTPGSNTYHDIGMLWGARLMSPTGLFAADNATTARGGEIQRHMIFMTDGEACTSVGNYQAYGIAWYDRRQTDPNTEPTDGCSTTGTLTQQVNARTQAICAAVKNMPNTTLWVVWFGTANTTIENMLKTCASTDRFFSARSSSALQTTFRNIANQISQLRLTS</sequence>
<keyword evidence="1" id="KW-1133">Transmembrane helix</keyword>
<dbReference type="EMBL" id="LBIC01000012">
    <property type="protein sequence ID" value="KKW90082.1"/>
    <property type="molecule type" value="Genomic_DNA"/>
</dbReference>
<dbReference type="InterPro" id="IPR036465">
    <property type="entry name" value="vWFA_dom_sf"/>
</dbReference>